<accession>A0A1E3NYT0</accession>
<evidence type="ECO:0000256" key="1">
    <source>
        <dbReference type="ARBA" id="ARBA00004123"/>
    </source>
</evidence>
<dbReference type="SUPFAM" id="SSF46955">
    <property type="entry name" value="Putative DNA-binding domain"/>
    <property type="match status" value="1"/>
</dbReference>
<evidence type="ECO:0000256" key="4">
    <source>
        <dbReference type="SAM" id="MobiDB-lite"/>
    </source>
</evidence>
<evidence type="ECO:0000256" key="2">
    <source>
        <dbReference type="ARBA" id="ARBA00022833"/>
    </source>
</evidence>
<dbReference type="STRING" id="683960.A0A1E3NYT0"/>
<dbReference type="GeneID" id="30200988"/>
<dbReference type="Proteomes" id="UP000094112">
    <property type="component" value="Unassembled WGS sequence"/>
</dbReference>
<dbReference type="InterPro" id="IPR022656">
    <property type="entry name" value="XPA_C"/>
</dbReference>
<dbReference type="NCBIfam" id="TIGR00598">
    <property type="entry name" value="rad14"/>
    <property type="match status" value="1"/>
</dbReference>
<feature type="region of interest" description="Disordered" evidence="4">
    <location>
        <begin position="22"/>
        <end position="62"/>
    </location>
</feature>
<evidence type="ECO:0000313" key="6">
    <source>
        <dbReference type="EMBL" id="ODQ58329.1"/>
    </source>
</evidence>
<dbReference type="AlphaFoldDB" id="A0A1E3NYT0"/>
<feature type="compositionally biased region" description="Polar residues" evidence="4">
    <location>
        <begin position="26"/>
        <end position="54"/>
    </location>
</feature>
<dbReference type="OrthoDB" id="5368863at2759"/>
<dbReference type="GO" id="GO:0000715">
    <property type="term" value="P:nucleotide-excision repair, DNA damage recognition"/>
    <property type="evidence" value="ECO:0007669"/>
    <property type="project" value="EnsemblFungi"/>
</dbReference>
<dbReference type="InterPro" id="IPR037129">
    <property type="entry name" value="XPA_sf"/>
</dbReference>
<proteinExistence type="predicted"/>
<dbReference type="InterPro" id="IPR009061">
    <property type="entry name" value="DNA-bd_dom_put_sf"/>
</dbReference>
<sequence>MGLTPEQQRKIDENRRKALERLKQKGFNTNHISSRISKPDNLPSTSEKNTSNGIKLTDEQRKKIDANRQKALEKIRQKQQNFRDASANQNPSLVKEVSSTTGAVATKSFDGIRPSIQKSSYIDYDLSTMKDSKGGFISGDPSTSNKQEKTFDEWREEQRIVRDLPPPMDLENAIKCYECGSFELNQKLYDVFKCRVCKRCEKDIPDKYSLLTKTECREDYFLTDPELRDDSILPHMEKPNPHGTFNRMQLYLRYQVEKFAFKKWGGAEGLDAEWQRREEQKIKRRDKKYENKMKEMRKKTRAEEYNRRLREGKYNEHKHEWSNELVGGKNEDGLDVVKRRCIDCGFELEEVVI</sequence>
<dbReference type="CDD" id="cd21077">
    <property type="entry name" value="DBD_Rad14"/>
    <property type="match status" value="1"/>
</dbReference>
<dbReference type="GO" id="GO:0006284">
    <property type="term" value="P:base-excision repair"/>
    <property type="evidence" value="ECO:0007669"/>
    <property type="project" value="TreeGrafter"/>
</dbReference>
<dbReference type="PANTHER" id="PTHR10142:SF0">
    <property type="entry name" value="DNA REPAIR PROTEIN COMPLEMENTING XP-A CELLS"/>
    <property type="match status" value="1"/>
</dbReference>
<feature type="domain" description="XPA C-terminal" evidence="5">
    <location>
        <begin position="207"/>
        <end position="256"/>
    </location>
</feature>
<dbReference type="InterPro" id="IPR000465">
    <property type="entry name" value="XPA/RAD14"/>
</dbReference>
<dbReference type="EMBL" id="KV454212">
    <property type="protein sequence ID" value="ODQ58329.1"/>
    <property type="molecule type" value="Genomic_DNA"/>
</dbReference>
<evidence type="ECO:0000259" key="5">
    <source>
        <dbReference type="Pfam" id="PF05181"/>
    </source>
</evidence>
<evidence type="ECO:0000256" key="3">
    <source>
        <dbReference type="ARBA" id="ARBA00023242"/>
    </source>
</evidence>
<dbReference type="PANTHER" id="PTHR10142">
    <property type="entry name" value="DNA REPAIR PROTEIN COMPLEMENTING XP-A CELLS"/>
    <property type="match status" value="1"/>
</dbReference>
<dbReference type="GO" id="GO:0000110">
    <property type="term" value="C:nucleotide-excision repair factor 1 complex"/>
    <property type="evidence" value="ECO:0007669"/>
    <property type="project" value="EnsemblFungi"/>
</dbReference>
<dbReference type="GO" id="GO:0070914">
    <property type="term" value="P:UV-damage excision repair"/>
    <property type="evidence" value="ECO:0007669"/>
    <property type="project" value="EnsemblFungi"/>
</dbReference>
<dbReference type="Pfam" id="PF05181">
    <property type="entry name" value="XPA_C"/>
    <property type="match status" value="1"/>
</dbReference>
<dbReference type="Gene3D" id="3.90.530.10">
    <property type="entry name" value="XPA C-terminal domain"/>
    <property type="match status" value="1"/>
</dbReference>
<dbReference type="RefSeq" id="XP_019037536.1">
    <property type="nucleotide sequence ID" value="XM_019183742.1"/>
</dbReference>
<keyword evidence="3" id="KW-0539">Nucleus</keyword>
<name>A0A1E3NYT0_WICAA</name>
<dbReference type="GO" id="GO:1901255">
    <property type="term" value="P:nucleotide-excision repair involved in interstrand cross-link repair"/>
    <property type="evidence" value="ECO:0007669"/>
    <property type="project" value="EnsemblFungi"/>
</dbReference>
<reference evidence="6 7" key="1">
    <citation type="journal article" date="2016" name="Proc. Natl. Acad. Sci. U.S.A.">
        <title>Comparative genomics of biotechnologically important yeasts.</title>
        <authorList>
            <person name="Riley R."/>
            <person name="Haridas S."/>
            <person name="Wolfe K.H."/>
            <person name="Lopes M.R."/>
            <person name="Hittinger C.T."/>
            <person name="Goeker M."/>
            <person name="Salamov A.A."/>
            <person name="Wisecaver J.H."/>
            <person name="Long T.M."/>
            <person name="Calvey C.H."/>
            <person name="Aerts A.L."/>
            <person name="Barry K.W."/>
            <person name="Choi C."/>
            <person name="Clum A."/>
            <person name="Coughlan A.Y."/>
            <person name="Deshpande S."/>
            <person name="Douglass A.P."/>
            <person name="Hanson S.J."/>
            <person name="Klenk H.-P."/>
            <person name="LaButti K.M."/>
            <person name="Lapidus A."/>
            <person name="Lindquist E.A."/>
            <person name="Lipzen A.M."/>
            <person name="Meier-Kolthoff J.P."/>
            <person name="Ohm R.A."/>
            <person name="Otillar R.P."/>
            <person name="Pangilinan J.L."/>
            <person name="Peng Y."/>
            <person name="Rokas A."/>
            <person name="Rosa C.A."/>
            <person name="Scheuner C."/>
            <person name="Sibirny A.A."/>
            <person name="Slot J.C."/>
            <person name="Stielow J.B."/>
            <person name="Sun H."/>
            <person name="Kurtzman C.P."/>
            <person name="Blackwell M."/>
            <person name="Grigoriev I.V."/>
            <person name="Jeffries T.W."/>
        </authorList>
    </citation>
    <scope>NUCLEOTIDE SEQUENCE [LARGE SCALE GENOMIC DNA]</scope>
    <source>
        <strain evidence="7">ATCC 58044 / CBS 1984 / NCYC 433 / NRRL Y-366-8</strain>
    </source>
</reference>
<dbReference type="GO" id="GO:0003684">
    <property type="term" value="F:damaged DNA binding"/>
    <property type="evidence" value="ECO:0007669"/>
    <property type="project" value="EnsemblFungi"/>
</dbReference>
<keyword evidence="2" id="KW-0862">Zinc</keyword>
<evidence type="ECO:0000313" key="7">
    <source>
        <dbReference type="Proteomes" id="UP000094112"/>
    </source>
</evidence>
<protein>
    <recommendedName>
        <fullName evidence="5">XPA C-terminal domain-containing protein</fullName>
    </recommendedName>
</protein>
<dbReference type="GO" id="GO:0008270">
    <property type="term" value="F:zinc ion binding"/>
    <property type="evidence" value="ECO:0007669"/>
    <property type="project" value="EnsemblFungi"/>
</dbReference>
<comment type="subcellular location">
    <subcellularLocation>
        <location evidence="1">Nucleus</location>
    </subcellularLocation>
</comment>
<gene>
    <name evidence="6" type="ORF">WICANDRAFT_64465</name>
</gene>
<keyword evidence="7" id="KW-1185">Reference proteome</keyword>
<organism evidence="6 7">
    <name type="scientific">Wickerhamomyces anomalus (strain ATCC 58044 / CBS 1984 / NCYC 433 / NRRL Y-366-8)</name>
    <name type="common">Yeast</name>
    <name type="synonym">Hansenula anomala</name>
    <dbReference type="NCBI Taxonomy" id="683960"/>
    <lineage>
        <taxon>Eukaryota</taxon>
        <taxon>Fungi</taxon>
        <taxon>Dikarya</taxon>
        <taxon>Ascomycota</taxon>
        <taxon>Saccharomycotina</taxon>
        <taxon>Saccharomycetes</taxon>
        <taxon>Phaffomycetales</taxon>
        <taxon>Wickerhamomycetaceae</taxon>
        <taxon>Wickerhamomyces</taxon>
    </lineage>
</organism>